<feature type="transmembrane region" description="Helical" evidence="1">
    <location>
        <begin position="352"/>
        <end position="372"/>
    </location>
</feature>
<feature type="transmembrane region" description="Helical" evidence="1">
    <location>
        <begin position="378"/>
        <end position="397"/>
    </location>
</feature>
<organism evidence="2 3">
    <name type="scientific">Candidatus Abyssobacteria bacterium SURF_17</name>
    <dbReference type="NCBI Taxonomy" id="2093361"/>
    <lineage>
        <taxon>Bacteria</taxon>
        <taxon>Pseudomonadati</taxon>
        <taxon>Candidatus Hydrogenedentota</taxon>
        <taxon>Candidatus Abyssobacteria</taxon>
    </lineage>
</organism>
<reference evidence="2 3" key="1">
    <citation type="journal article" date="2017" name="ISME J.">
        <title>Energy and carbon metabolisms in a deep terrestrial subsurface fluid microbial community.</title>
        <authorList>
            <person name="Momper L."/>
            <person name="Jungbluth S.P."/>
            <person name="Lee M.D."/>
            <person name="Amend J.P."/>
        </authorList>
    </citation>
    <scope>NUCLEOTIDE SEQUENCE [LARGE SCALE GENOMIC DNA]</scope>
    <source>
        <strain evidence="2">SURF_17</strain>
    </source>
</reference>
<keyword evidence="1" id="KW-1133">Transmembrane helix</keyword>
<proteinExistence type="predicted"/>
<sequence>MTKRIAAIVLIFVCTSVAWIILGSVTNVRTFRQDTRLRRAVGELWGTVQRQQAPRIYYQTKTERKVETTSGSKTIVETVVETVDHPLTLDGSEITVKLALDHRKKGLLWYSTYDVAFHGEYLIINNAKEHRDIIFDYAFPNLKGIYDDFRFSVDGVQISELEPTGGIIAKKLSLKPGETRTVEVAYKSRGLDEWWYLFGEDVAQIRNFKLTMLTDFGDIDFPENSISPTTKEATPEGWKLTWQFSNLISGIQIGMMMPQKLNPGPFASKVSFFAPVSLFLFLFLMFIITTVKKINIHPMNYFFLSAAFFSFHLLLAYLIDHIDVHLAFAICSAVSIFLVISYMRLVVGIRFALVETGLSQFVYLVLFSYAFFLKGYTGLSITVGCIITLFVVMQVTGRIDWSKQ</sequence>
<feature type="transmembrane region" description="Helical" evidence="1">
    <location>
        <begin position="301"/>
        <end position="319"/>
    </location>
</feature>
<evidence type="ECO:0008006" key="4">
    <source>
        <dbReference type="Google" id="ProtNLM"/>
    </source>
</evidence>
<gene>
    <name evidence="2" type="ORF">C4532_01455</name>
</gene>
<evidence type="ECO:0000256" key="1">
    <source>
        <dbReference type="SAM" id="Phobius"/>
    </source>
</evidence>
<dbReference type="EMBL" id="QZKI01000009">
    <property type="protein sequence ID" value="RJP74900.1"/>
    <property type="molecule type" value="Genomic_DNA"/>
</dbReference>
<dbReference type="Pfam" id="PF06123">
    <property type="entry name" value="CreD"/>
    <property type="match status" value="1"/>
</dbReference>
<feature type="transmembrane region" description="Helical" evidence="1">
    <location>
        <begin position="270"/>
        <end position="289"/>
    </location>
</feature>
<accession>A0A419F8V9</accession>
<keyword evidence="1" id="KW-0812">Transmembrane</keyword>
<evidence type="ECO:0000313" key="2">
    <source>
        <dbReference type="EMBL" id="RJP74900.1"/>
    </source>
</evidence>
<dbReference type="Proteomes" id="UP000285961">
    <property type="component" value="Unassembled WGS sequence"/>
</dbReference>
<dbReference type="AlphaFoldDB" id="A0A419F8V9"/>
<protein>
    <recommendedName>
        <fullName evidence="4">Cell envelope integrity protein CreD</fullName>
    </recommendedName>
</protein>
<evidence type="ECO:0000313" key="3">
    <source>
        <dbReference type="Proteomes" id="UP000285961"/>
    </source>
</evidence>
<dbReference type="InterPro" id="IPR010364">
    <property type="entry name" value="Uncharacterised_IM_CreD"/>
</dbReference>
<feature type="transmembrane region" description="Helical" evidence="1">
    <location>
        <begin position="325"/>
        <end position="345"/>
    </location>
</feature>
<keyword evidence="1" id="KW-0472">Membrane</keyword>
<name>A0A419F8V9_9BACT</name>
<comment type="caution">
    <text evidence="2">The sequence shown here is derived from an EMBL/GenBank/DDBJ whole genome shotgun (WGS) entry which is preliminary data.</text>
</comment>